<accession>A0A9P4UZR6</accession>
<evidence type="ECO:0000313" key="1">
    <source>
        <dbReference type="EMBL" id="KAF2730515.1"/>
    </source>
</evidence>
<dbReference type="EMBL" id="ML996216">
    <property type="protein sequence ID" value="KAF2730515.1"/>
    <property type="molecule type" value="Genomic_DNA"/>
</dbReference>
<proteinExistence type="predicted"/>
<sequence length="218" mass="23860">MNRRLKIHQGDAKSPVDVSKALVSPTNNKVLVDIIHTSIGAYPRFQFSIFQPFPLTDPTICESGMAALFSAIDQLSTEGTTGNRVGQKPLLITISATASRNLWHSLPLPLFTAPLYAWLLSSPQTDKLKMEELLCADGGAHLRSFVIIRPAILTDGVERGIESVRVGWEWGVDDVGRDNMGPGPAKGWTIGRRDLGAWVFKKVLVEGGWEGKCVSLCY</sequence>
<keyword evidence="2" id="KW-1185">Reference proteome</keyword>
<dbReference type="Gene3D" id="3.40.50.720">
    <property type="entry name" value="NAD(P)-binding Rossmann-like Domain"/>
    <property type="match status" value="1"/>
</dbReference>
<dbReference type="Proteomes" id="UP000799444">
    <property type="component" value="Unassembled WGS sequence"/>
</dbReference>
<name>A0A9P4UZR6_9PLEO</name>
<protein>
    <recommendedName>
        <fullName evidence="3">NAD(P)-binding domain-containing protein</fullName>
    </recommendedName>
</protein>
<evidence type="ECO:0000313" key="2">
    <source>
        <dbReference type="Proteomes" id="UP000799444"/>
    </source>
</evidence>
<reference evidence="1" key="1">
    <citation type="journal article" date="2020" name="Stud. Mycol.">
        <title>101 Dothideomycetes genomes: a test case for predicting lifestyles and emergence of pathogens.</title>
        <authorList>
            <person name="Haridas S."/>
            <person name="Albert R."/>
            <person name="Binder M."/>
            <person name="Bloem J."/>
            <person name="Labutti K."/>
            <person name="Salamov A."/>
            <person name="Andreopoulos B."/>
            <person name="Baker S."/>
            <person name="Barry K."/>
            <person name="Bills G."/>
            <person name="Bluhm B."/>
            <person name="Cannon C."/>
            <person name="Castanera R."/>
            <person name="Culley D."/>
            <person name="Daum C."/>
            <person name="Ezra D."/>
            <person name="Gonzalez J."/>
            <person name="Henrissat B."/>
            <person name="Kuo A."/>
            <person name="Liang C."/>
            <person name="Lipzen A."/>
            <person name="Lutzoni F."/>
            <person name="Magnuson J."/>
            <person name="Mondo S."/>
            <person name="Nolan M."/>
            <person name="Ohm R."/>
            <person name="Pangilinan J."/>
            <person name="Park H.-J."/>
            <person name="Ramirez L."/>
            <person name="Alfaro M."/>
            <person name="Sun H."/>
            <person name="Tritt A."/>
            <person name="Yoshinaga Y."/>
            <person name="Zwiers L.-H."/>
            <person name="Turgeon B."/>
            <person name="Goodwin S."/>
            <person name="Spatafora J."/>
            <person name="Crous P."/>
            <person name="Grigoriev I."/>
        </authorList>
    </citation>
    <scope>NUCLEOTIDE SEQUENCE</scope>
    <source>
        <strain evidence="1">CBS 125425</strain>
    </source>
</reference>
<dbReference type="OrthoDB" id="63935at2759"/>
<comment type="caution">
    <text evidence="1">The sequence shown here is derived from an EMBL/GenBank/DDBJ whole genome shotgun (WGS) entry which is preliminary data.</text>
</comment>
<gene>
    <name evidence="1" type="ORF">EJ04DRAFT_515233</name>
</gene>
<evidence type="ECO:0008006" key="3">
    <source>
        <dbReference type="Google" id="ProtNLM"/>
    </source>
</evidence>
<organism evidence="1 2">
    <name type="scientific">Polyplosphaeria fusca</name>
    <dbReference type="NCBI Taxonomy" id="682080"/>
    <lineage>
        <taxon>Eukaryota</taxon>
        <taxon>Fungi</taxon>
        <taxon>Dikarya</taxon>
        <taxon>Ascomycota</taxon>
        <taxon>Pezizomycotina</taxon>
        <taxon>Dothideomycetes</taxon>
        <taxon>Pleosporomycetidae</taxon>
        <taxon>Pleosporales</taxon>
        <taxon>Tetraplosphaeriaceae</taxon>
        <taxon>Polyplosphaeria</taxon>
    </lineage>
</organism>
<dbReference type="AlphaFoldDB" id="A0A9P4UZR6"/>